<dbReference type="InterPro" id="IPR014923">
    <property type="entry name" value="DUF1802"/>
</dbReference>
<dbReference type="OMA" id="YGGCKSW"/>
<dbReference type="EMBL" id="GL433838">
    <property type="protein sequence ID" value="EFN57942.1"/>
    <property type="molecule type" value="Genomic_DNA"/>
</dbReference>
<dbReference type="GeneID" id="17357627"/>
<proteinExistence type="predicted"/>
<dbReference type="AlphaFoldDB" id="E1Z7M0"/>
<evidence type="ECO:0000313" key="3">
    <source>
        <dbReference type="Proteomes" id="UP000008141"/>
    </source>
</evidence>
<dbReference type="Proteomes" id="UP000008141">
    <property type="component" value="Unassembled WGS sequence"/>
</dbReference>
<feature type="region of interest" description="Disordered" evidence="1">
    <location>
        <begin position="1"/>
        <end position="39"/>
    </location>
</feature>
<evidence type="ECO:0000313" key="2">
    <source>
        <dbReference type="EMBL" id="EFN57942.1"/>
    </source>
</evidence>
<dbReference type="OrthoDB" id="567563at2759"/>
<gene>
    <name evidence="2" type="ORF">CHLNCDRAFT_57047</name>
</gene>
<organism evidence="3">
    <name type="scientific">Chlorella variabilis</name>
    <name type="common">Green alga</name>
    <dbReference type="NCBI Taxonomy" id="554065"/>
    <lineage>
        <taxon>Eukaryota</taxon>
        <taxon>Viridiplantae</taxon>
        <taxon>Chlorophyta</taxon>
        <taxon>core chlorophytes</taxon>
        <taxon>Trebouxiophyceae</taxon>
        <taxon>Chlorellales</taxon>
        <taxon>Chlorellaceae</taxon>
        <taxon>Chlorella clade</taxon>
        <taxon>Chlorella</taxon>
    </lineage>
</organism>
<keyword evidence="3" id="KW-1185">Reference proteome</keyword>
<protein>
    <submittedName>
        <fullName evidence="2">Uncharacterized protein</fullName>
    </submittedName>
</protein>
<dbReference type="KEGG" id="cvr:CHLNCDRAFT_57047"/>
<name>E1Z7M0_CHLVA</name>
<dbReference type="eggNOG" id="ENOG502SPTM">
    <property type="taxonomic scope" value="Eukaryota"/>
</dbReference>
<dbReference type="InParanoid" id="E1Z7M0"/>
<reference evidence="2 3" key="1">
    <citation type="journal article" date="2010" name="Plant Cell">
        <title>The Chlorella variabilis NC64A genome reveals adaptation to photosymbiosis, coevolution with viruses, and cryptic sex.</title>
        <authorList>
            <person name="Blanc G."/>
            <person name="Duncan G."/>
            <person name="Agarkova I."/>
            <person name="Borodovsky M."/>
            <person name="Gurnon J."/>
            <person name="Kuo A."/>
            <person name="Lindquist E."/>
            <person name="Lucas S."/>
            <person name="Pangilinan J."/>
            <person name="Polle J."/>
            <person name="Salamov A."/>
            <person name="Terry A."/>
            <person name="Yamada T."/>
            <person name="Dunigan D.D."/>
            <person name="Grigoriev I.V."/>
            <person name="Claverie J.M."/>
            <person name="Van Etten J.L."/>
        </authorList>
    </citation>
    <scope>NUCLEOTIDE SEQUENCE [LARGE SCALE GENOMIC DNA]</scope>
    <source>
        <strain evidence="2 3">NC64A</strain>
    </source>
</reference>
<dbReference type="Pfam" id="PF08819">
    <property type="entry name" value="DUF1802"/>
    <property type="match status" value="1"/>
</dbReference>
<dbReference type="RefSeq" id="XP_005850044.1">
    <property type="nucleotide sequence ID" value="XM_005849982.1"/>
</dbReference>
<evidence type="ECO:0000256" key="1">
    <source>
        <dbReference type="SAM" id="MobiDB-lite"/>
    </source>
</evidence>
<accession>E1Z7M0</accession>
<feature type="compositionally biased region" description="Low complexity" evidence="1">
    <location>
        <begin position="24"/>
        <end position="39"/>
    </location>
</feature>
<sequence length="247" mass="26585">MATAGRAMFNAPRPACARRRRAGATRATADPAAAPPTGSAAATDLQALKEWAPTCAALAAGEQTILLRKGGIREPTFTPAAREFLLFPTSFHTEAELLKPAAAQRYAAEVRYDPRAHPRLTFATAAAVTGAWTTVDPAVLQLLDELHVWGPGFLENRLRWRARQPITVLELRAYRLHSPLVLPAEDHFWGCFSWVGLGNPQPLAAAAQQGQLAAAGAPALQDAAFAAKQQLCRRQLAQLADLQELSL</sequence>